<dbReference type="Proteomes" id="UP000070529">
    <property type="component" value="Unassembled WGS sequence"/>
</dbReference>
<keyword evidence="8" id="KW-1185">Reference proteome</keyword>
<evidence type="ECO:0000259" key="6">
    <source>
        <dbReference type="PROSITE" id="PS51123"/>
    </source>
</evidence>
<protein>
    <recommendedName>
        <fullName evidence="6">OmpA-like domain-containing protein</fullName>
    </recommendedName>
</protein>
<dbReference type="GO" id="GO:0005509">
    <property type="term" value="F:calcium ion binding"/>
    <property type="evidence" value="ECO:0007669"/>
    <property type="project" value="InterPro"/>
</dbReference>
<comment type="caution">
    <text evidence="7">The sequence shown here is derived from an EMBL/GenBank/DDBJ whole genome shotgun (WGS) entry which is preliminary data.</text>
</comment>
<keyword evidence="3" id="KW-0998">Cell outer membrane</keyword>
<comment type="subcellular location">
    <subcellularLocation>
        <location evidence="1">Cell outer membrane</location>
    </subcellularLocation>
</comment>
<dbReference type="GO" id="GO:0009279">
    <property type="term" value="C:cell outer membrane"/>
    <property type="evidence" value="ECO:0007669"/>
    <property type="project" value="UniProtKB-SubCell"/>
</dbReference>
<dbReference type="STRING" id="294935.ATN88_17860"/>
<sequence>MMNAVWLNRAKFKKAVILPITASFLLTAGCSLSVDPPPVAKQEADLQDADRDGVINQRDECLGTPVGADINNSGCAEVLELSARDNLHILFANNSSRIPSTFLREVDQLARFMKSFPQTHVELKGYASTVGSAEANLALSQRRANAVKQALVRKGISPDRVVIMGFGESDPVASDSERQTEILSRRVTAAVAASEESVVMKWTIYSTAAK</sequence>
<dbReference type="InterPro" id="IPR036737">
    <property type="entry name" value="OmpA-like_sf"/>
</dbReference>
<dbReference type="PANTHER" id="PTHR30329:SF21">
    <property type="entry name" value="LIPOPROTEIN YIAD-RELATED"/>
    <property type="match status" value="1"/>
</dbReference>
<dbReference type="CDD" id="cd07185">
    <property type="entry name" value="OmpA_C-like"/>
    <property type="match status" value="1"/>
</dbReference>
<name>A0A135I648_9GAMM</name>
<dbReference type="InterPro" id="IPR006665">
    <property type="entry name" value="OmpA-like"/>
</dbReference>
<feature type="signal peptide" evidence="5">
    <location>
        <begin position="1"/>
        <end position="33"/>
    </location>
</feature>
<dbReference type="RefSeq" id="WP_067418371.1">
    <property type="nucleotide sequence ID" value="NZ_LNTY01000043.1"/>
</dbReference>
<reference evidence="7 8" key="1">
    <citation type="submission" date="2015-11" db="EMBL/GenBank/DDBJ databases">
        <title>Genomic Taxonomy of the Vibrionaceae.</title>
        <authorList>
            <person name="Gomez-Gil B."/>
            <person name="Enciso-Ibarra J."/>
        </authorList>
    </citation>
    <scope>NUCLEOTIDE SEQUENCE [LARGE SCALE GENOMIC DNA]</scope>
    <source>
        <strain evidence="7 8">CAIM 912</strain>
    </source>
</reference>
<evidence type="ECO:0000256" key="3">
    <source>
        <dbReference type="ARBA" id="ARBA00023237"/>
    </source>
</evidence>
<dbReference type="InterPro" id="IPR006664">
    <property type="entry name" value="OMP_bac"/>
</dbReference>
<dbReference type="Pfam" id="PF00691">
    <property type="entry name" value="OmpA"/>
    <property type="match status" value="1"/>
</dbReference>
<dbReference type="Gene3D" id="3.30.1330.60">
    <property type="entry name" value="OmpA-like domain"/>
    <property type="match status" value="1"/>
</dbReference>
<dbReference type="AlphaFoldDB" id="A0A135I648"/>
<dbReference type="PRINTS" id="PR01021">
    <property type="entry name" value="OMPADOMAIN"/>
</dbReference>
<dbReference type="InterPro" id="IPR028974">
    <property type="entry name" value="TSP_type-3_rpt"/>
</dbReference>
<feature type="domain" description="OmpA-like" evidence="6">
    <location>
        <begin position="78"/>
        <end position="195"/>
    </location>
</feature>
<accession>A0A135I648</accession>
<feature type="chain" id="PRO_5007465650" description="OmpA-like domain-containing protein" evidence="5">
    <location>
        <begin position="34"/>
        <end position="210"/>
    </location>
</feature>
<keyword evidence="5" id="KW-0732">Signal</keyword>
<dbReference type="SUPFAM" id="SSF103647">
    <property type="entry name" value="TSP type-3 repeat"/>
    <property type="match status" value="1"/>
</dbReference>
<evidence type="ECO:0000313" key="8">
    <source>
        <dbReference type="Proteomes" id="UP000070529"/>
    </source>
</evidence>
<gene>
    <name evidence="7" type="ORF">ATN88_17860</name>
</gene>
<organism evidence="7 8">
    <name type="scientific">Enterovibrio coralii</name>
    <dbReference type="NCBI Taxonomy" id="294935"/>
    <lineage>
        <taxon>Bacteria</taxon>
        <taxon>Pseudomonadati</taxon>
        <taxon>Pseudomonadota</taxon>
        <taxon>Gammaproteobacteria</taxon>
        <taxon>Vibrionales</taxon>
        <taxon>Vibrionaceae</taxon>
        <taxon>Enterovibrio</taxon>
    </lineage>
</organism>
<dbReference type="OrthoDB" id="9805832at2"/>
<evidence type="ECO:0000313" key="7">
    <source>
        <dbReference type="EMBL" id="KXF80930.1"/>
    </source>
</evidence>
<dbReference type="PANTHER" id="PTHR30329">
    <property type="entry name" value="STATOR ELEMENT OF FLAGELLAR MOTOR COMPLEX"/>
    <property type="match status" value="1"/>
</dbReference>
<dbReference type="EMBL" id="LNTY01000043">
    <property type="protein sequence ID" value="KXF80930.1"/>
    <property type="molecule type" value="Genomic_DNA"/>
</dbReference>
<dbReference type="SUPFAM" id="SSF103088">
    <property type="entry name" value="OmpA-like"/>
    <property type="match status" value="1"/>
</dbReference>
<dbReference type="InterPro" id="IPR050330">
    <property type="entry name" value="Bact_OuterMem_StrucFunc"/>
</dbReference>
<evidence type="ECO:0000256" key="4">
    <source>
        <dbReference type="PROSITE-ProRule" id="PRU00473"/>
    </source>
</evidence>
<evidence type="ECO:0000256" key="5">
    <source>
        <dbReference type="SAM" id="SignalP"/>
    </source>
</evidence>
<evidence type="ECO:0000256" key="1">
    <source>
        <dbReference type="ARBA" id="ARBA00004442"/>
    </source>
</evidence>
<proteinExistence type="predicted"/>
<dbReference type="PROSITE" id="PS51123">
    <property type="entry name" value="OMPA_2"/>
    <property type="match status" value="1"/>
</dbReference>
<evidence type="ECO:0000256" key="2">
    <source>
        <dbReference type="ARBA" id="ARBA00023136"/>
    </source>
</evidence>
<keyword evidence="2 4" id="KW-0472">Membrane</keyword>